<keyword evidence="1" id="KW-1133">Transmembrane helix</keyword>
<evidence type="ECO:0000256" key="1">
    <source>
        <dbReference type="SAM" id="Phobius"/>
    </source>
</evidence>
<evidence type="ECO:0000313" key="2">
    <source>
        <dbReference type="EMBL" id="QHU33871.1"/>
    </source>
</evidence>
<protein>
    <submittedName>
        <fullName evidence="2">Uncharacterized protein</fullName>
    </submittedName>
</protein>
<keyword evidence="1" id="KW-0472">Membrane</keyword>
<feature type="transmembrane region" description="Helical" evidence="1">
    <location>
        <begin position="7"/>
        <end position="24"/>
    </location>
</feature>
<feature type="transmembrane region" description="Helical" evidence="1">
    <location>
        <begin position="44"/>
        <end position="65"/>
    </location>
</feature>
<dbReference type="AlphaFoldDB" id="A0A6C0LVT9"/>
<name>A0A6C0LVT9_9ZZZZ</name>
<accession>A0A6C0LVT9</accession>
<reference evidence="2" key="1">
    <citation type="journal article" date="2020" name="Nature">
        <title>Giant virus diversity and host interactions through global metagenomics.</title>
        <authorList>
            <person name="Schulz F."/>
            <person name="Roux S."/>
            <person name="Paez-Espino D."/>
            <person name="Jungbluth S."/>
            <person name="Walsh D.A."/>
            <person name="Denef V.J."/>
            <person name="McMahon K.D."/>
            <person name="Konstantinidis K.T."/>
            <person name="Eloe-Fadrosh E.A."/>
            <person name="Kyrpides N.C."/>
            <person name="Woyke T."/>
        </authorList>
    </citation>
    <scope>NUCLEOTIDE SEQUENCE</scope>
    <source>
        <strain evidence="2">GVMAG-S-1016704-142</strain>
    </source>
</reference>
<proteinExistence type="predicted"/>
<keyword evidence="1" id="KW-0812">Transmembrane</keyword>
<sequence length="95" mass="10408">MTNIYTSIGITCIILSTIVFIVYYNSSVTVLSDDDKDDKDVKDVNYLTIAIGFLAIGVSLLMIGIKPSNRSPVERERLTPVSGDVGDPYDSIFDV</sequence>
<dbReference type="EMBL" id="MN740564">
    <property type="protein sequence ID" value="QHU33871.1"/>
    <property type="molecule type" value="Genomic_DNA"/>
</dbReference>
<organism evidence="2">
    <name type="scientific">viral metagenome</name>
    <dbReference type="NCBI Taxonomy" id="1070528"/>
    <lineage>
        <taxon>unclassified sequences</taxon>
        <taxon>metagenomes</taxon>
        <taxon>organismal metagenomes</taxon>
    </lineage>
</organism>